<keyword evidence="8 9" id="KW-0472">Membrane</keyword>
<sequence>MITYKKKVRDFNKSNKKEETKYVSWLSFITFHWVTRLLNNLKKDEIEFPKIRKNDNIEYYVSKLEQNSRNISVKESDFNNNFYKKKNFNTEDHYAFEKPRKNEEYNVYYSSIVLSIFKTFKFHIISIFIFNILHTLFVISSGGCIDKYMRLLKGEMIPSFPLFLNNSKLLFGLFVVILLASEFFFDSILNFYYYELLVNMEVSVMHFLYKINLYSYDNNLINDYIYKSRGNFLDFREDKIKKSTSCDTIDSNFSCKNTFCRENYGNKYSKKYYIINFFKKKKKVKEEEKIEDASDISIYNVMFMDTPSLVLFIGSIIQLSNIFVKFYMSFYVFYLKMGYDAVINGILLSVVLYSTMILFEFLPILFKSKYLKYRDRRIDNMHHVLKEFKLIKMFNWESIAFNYVNYFRKKEMKLYKIRLYLGTIGIYINAISADIIEVVLFFFFLREKLNNQKEINFGSIVVPLFVYKSLISSVSNFPNLMNSLMEGVVNIRRINKYIFHHLYYKDINNYFKYISKSNNYYNITKFEAFLENEEVENFKNRQNHNHKKSTFVKFFTFFFFNKRKKNINTINRKILAGLDHDINEYIEKKYFEFTVNCEGTYNTIHHNGKDNNNNNSSSIVKEKENDEMIKLENCSFNLIKKYHNKCGNYILKNINFNLKNNTLAIIIGNVGSGKTSFFQSILGNLKLTYGSMYTKNFLCNMPILYVPQNTWVPFGNIRSMILFGNEYDSFIYRHTIMQSHLFHDIKSFKNEDMRYINDEHNLSKGQKTRICLARALYHHYIHMHKLSSDYKEERNIGKEVKRGLNTYDITNDNNNNKINTVIQKVPFTSYVKNCLREKNISYLYLLDDVFMSLDPSISKNIFYNLFCREEENKCFKDNCSFITTMNEDTFEIFLTNEILNNIQYKVDIYELENCTLHYRGDIFKYIKENNLNINKENNLNKKKLRIEDIKLKFDFNGEECNNENDDMQYNKVTLPKGPKVNYSYKINNSFTQHNIESTVITSCLEDDKMNSNNKNKNGDDANKKFIEEENNLLVNENINKNLSLELENSDGVDISYIADNKDESFFKGNIQLKTYIWYLKYVGYVLLLYIVFFMLISVFTEEIKNFMLYMISIISRNDKKYTDEILQQQAKYLQLFVLLPIISLIASFICFMLIIHGTLLSAIRVHTNVLLTILHVPMHVYYNNNLGNIINRFITDIYSLDYGFLKRIYKAVFVFFRLFLSVILLICMMKDTIFIFPCIAILIYFFVFKKFSEGFKEAQRGYLRAQSPLCSMYSNTIIGKNIINLYRKNAYFLSIYEDYIASFKNYNLLKWSITIWASFYTKFIVLILTTYFIMYPHLFFNTIPNFHKETNYEKIISTIGYCITFSSRIGIIIKILLCDCTYIEKEMCCVQRLEELSKMPKEEHFLDVENEERILKYKEKGKKNISDYLDEKISFSKNMDVFYVDESKKKYGIYLENVCVSYKRKVLLDKKNNTYCYVDEELSLKNINIYALKNQKIGIIGKSGSGKSTIILSVLGLLHTNEGKITIEGRDIRTFKGEKKNDIIGILPQSSFVFFNWNIRMFIDPYQNFSDEEIVDAFRLIGINLSFKDLDKYIYKQKEKENKDRKSAKEKINDLTNIITLTDECIRYLSLVRLFLNRHKYKLILIDEIPIVNFNKIDSKCNNFFVGKIKPFNYIIRNCFPNNTVIIISHNANALSCCDFIYVIRKGEVAYRCDCKSIRTQSELANMLEKDD</sequence>
<evidence type="ECO:0000256" key="5">
    <source>
        <dbReference type="ARBA" id="ARBA00022741"/>
    </source>
</evidence>
<feature type="transmembrane region" description="Helical" evidence="9">
    <location>
        <begin position="1208"/>
        <end position="1226"/>
    </location>
</feature>
<name>A0A1J1HBA5_PLARL</name>
<feature type="transmembrane region" description="Helical" evidence="9">
    <location>
        <begin position="346"/>
        <end position="366"/>
    </location>
</feature>
<feature type="transmembrane region" description="Helical" evidence="9">
    <location>
        <begin position="1355"/>
        <end position="1377"/>
    </location>
</feature>
<keyword evidence="6" id="KW-0067">ATP-binding</keyword>
<dbReference type="SUPFAM" id="SSF52540">
    <property type="entry name" value="P-loop containing nucleoside triphosphate hydrolases"/>
    <property type="match status" value="3"/>
</dbReference>
<evidence type="ECO:0000256" key="7">
    <source>
        <dbReference type="ARBA" id="ARBA00022989"/>
    </source>
</evidence>
<dbReference type="OrthoDB" id="4865934at2759"/>
<gene>
    <name evidence="12" type="primary">MRP1</name>
    <name evidence="12" type="synonym">ABCC1</name>
    <name evidence="12" type="ORF">PRELSG_1445800</name>
</gene>
<evidence type="ECO:0000256" key="6">
    <source>
        <dbReference type="ARBA" id="ARBA00022840"/>
    </source>
</evidence>
<evidence type="ECO:0000313" key="12">
    <source>
        <dbReference type="EMBL" id="CRH02724.1"/>
    </source>
</evidence>
<feature type="domain" description="ABC transporter" evidence="10">
    <location>
        <begin position="629"/>
        <end position="879"/>
    </location>
</feature>
<dbReference type="Proteomes" id="UP000220158">
    <property type="component" value="Chromosome 14"/>
</dbReference>
<keyword evidence="7 9" id="KW-1133">Transmembrane helix</keyword>
<dbReference type="InterPro" id="IPR011527">
    <property type="entry name" value="ABC1_TM_dom"/>
</dbReference>
<dbReference type="PANTHER" id="PTHR24223:SF456">
    <property type="entry name" value="MULTIDRUG RESISTANCE-ASSOCIATED PROTEIN LETHAL(2)03659"/>
    <property type="match status" value="1"/>
</dbReference>
<dbReference type="InterPro" id="IPR017871">
    <property type="entry name" value="ABC_transporter-like_CS"/>
</dbReference>
<feature type="transmembrane region" description="Helical" evidence="9">
    <location>
        <begin position="309"/>
        <end position="334"/>
    </location>
</feature>
<dbReference type="InterPro" id="IPR003593">
    <property type="entry name" value="AAA+_ATPase"/>
</dbReference>
<reference evidence="12 13" key="1">
    <citation type="submission" date="2015-04" db="EMBL/GenBank/DDBJ databases">
        <authorList>
            <consortium name="Pathogen Informatics"/>
        </authorList>
    </citation>
    <scope>NUCLEOTIDE SEQUENCE [LARGE SCALE GENOMIC DNA]</scope>
    <source>
        <strain evidence="12 13">SGS1</strain>
    </source>
</reference>
<dbReference type="GO" id="GO:0016887">
    <property type="term" value="F:ATP hydrolysis activity"/>
    <property type="evidence" value="ECO:0007669"/>
    <property type="project" value="InterPro"/>
</dbReference>
<feature type="domain" description="ABC transmembrane type-1" evidence="11">
    <location>
        <begin position="366"/>
        <end position="486"/>
    </location>
</feature>
<evidence type="ECO:0000256" key="9">
    <source>
        <dbReference type="SAM" id="Phobius"/>
    </source>
</evidence>
<comment type="similarity">
    <text evidence="2">Belongs to the ABC transporter superfamily. ABCC family. Conjugate transporter (TC 3.A.1.208) subfamily.</text>
</comment>
<feature type="transmembrane region" description="Helical" evidence="9">
    <location>
        <begin position="1232"/>
        <end position="1248"/>
    </location>
</feature>
<feature type="transmembrane region" description="Helical" evidence="9">
    <location>
        <begin position="1132"/>
        <end position="1155"/>
    </location>
</feature>
<dbReference type="InterPro" id="IPR036640">
    <property type="entry name" value="ABC1_TM_sf"/>
</dbReference>
<comment type="subcellular location">
    <subcellularLocation>
        <location evidence="1">Membrane</location>
        <topology evidence="1">Multi-pass membrane protein</topology>
    </subcellularLocation>
</comment>
<dbReference type="OMA" id="TIWASFY"/>
<evidence type="ECO:0000256" key="4">
    <source>
        <dbReference type="ARBA" id="ARBA00022692"/>
    </source>
</evidence>
<dbReference type="PROSITE" id="PS00211">
    <property type="entry name" value="ABC_TRANSPORTER_1"/>
    <property type="match status" value="1"/>
</dbReference>
<dbReference type="Pfam" id="PF00005">
    <property type="entry name" value="ABC_tran"/>
    <property type="match status" value="2"/>
</dbReference>
<keyword evidence="3" id="KW-0813">Transport</keyword>
<dbReference type="SMART" id="SM00382">
    <property type="entry name" value="AAA"/>
    <property type="match status" value="2"/>
</dbReference>
<dbReference type="Pfam" id="PF00664">
    <property type="entry name" value="ABC_membrane"/>
    <property type="match status" value="1"/>
</dbReference>
<keyword evidence="5" id="KW-0547">Nucleotide-binding</keyword>
<dbReference type="GO" id="GO:0005524">
    <property type="term" value="F:ATP binding"/>
    <property type="evidence" value="ECO:0007669"/>
    <property type="project" value="UniProtKB-KW"/>
</dbReference>
<dbReference type="PANTHER" id="PTHR24223">
    <property type="entry name" value="ATP-BINDING CASSETTE SUB-FAMILY C"/>
    <property type="match status" value="1"/>
</dbReference>
<dbReference type="GeneID" id="39738890"/>
<evidence type="ECO:0000256" key="3">
    <source>
        <dbReference type="ARBA" id="ARBA00022448"/>
    </source>
</evidence>
<dbReference type="PROSITE" id="PS50893">
    <property type="entry name" value="ABC_TRANSPORTER_2"/>
    <property type="match status" value="2"/>
</dbReference>
<dbReference type="InterPro" id="IPR050173">
    <property type="entry name" value="ABC_transporter_C-like"/>
</dbReference>
<feature type="domain" description="ABC transmembrane type-1" evidence="11">
    <location>
        <begin position="1106"/>
        <end position="1329"/>
    </location>
</feature>
<feature type="transmembrane region" description="Helical" evidence="9">
    <location>
        <begin position="166"/>
        <end position="185"/>
    </location>
</feature>
<evidence type="ECO:0000259" key="10">
    <source>
        <dbReference type="PROSITE" id="PS50893"/>
    </source>
</evidence>
<feature type="transmembrane region" description="Helical" evidence="9">
    <location>
        <begin position="1313"/>
        <end position="1335"/>
    </location>
</feature>
<organism evidence="12 13">
    <name type="scientific">Plasmodium relictum</name>
    <dbReference type="NCBI Taxonomy" id="85471"/>
    <lineage>
        <taxon>Eukaryota</taxon>
        <taxon>Sar</taxon>
        <taxon>Alveolata</taxon>
        <taxon>Apicomplexa</taxon>
        <taxon>Aconoidasida</taxon>
        <taxon>Haemosporida</taxon>
        <taxon>Plasmodiidae</taxon>
        <taxon>Plasmodium</taxon>
        <taxon>Plasmodium (Haemamoeba)</taxon>
    </lineage>
</organism>
<keyword evidence="13" id="KW-1185">Reference proteome</keyword>
<dbReference type="FunFam" id="1.20.1560.10:FF:000067">
    <property type="entry name" value="Multidrug resistance protein 1"/>
    <property type="match status" value="1"/>
</dbReference>
<dbReference type="EMBL" id="LN835309">
    <property type="protein sequence ID" value="CRH02724.1"/>
    <property type="molecule type" value="Genomic_DNA"/>
</dbReference>
<dbReference type="InterPro" id="IPR003439">
    <property type="entry name" value="ABC_transporter-like_ATP-bd"/>
</dbReference>
<evidence type="ECO:0000256" key="8">
    <source>
        <dbReference type="ARBA" id="ARBA00023136"/>
    </source>
</evidence>
<feature type="transmembrane region" description="Helical" evidence="9">
    <location>
        <begin position="1081"/>
        <end position="1100"/>
    </location>
</feature>
<dbReference type="Gene3D" id="1.20.1560.10">
    <property type="entry name" value="ABC transporter type 1, transmembrane domain"/>
    <property type="match status" value="2"/>
</dbReference>
<dbReference type="GO" id="GO:0016020">
    <property type="term" value="C:membrane"/>
    <property type="evidence" value="ECO:0007669"/>
    <property type="project" value="UniProtKB-SubCell"/>
</dbReference>
<dbReference type="SUPFAM" id="SSF90123">
    <property type="entry name" value="ABC transporter transmembrane region"/>
    <property type="match status" value="2"/>
</dbReference>
<dbReference type="KEGG" id="prel:PRELSG_1445800"/>
<accession>A0A1J1HBA5</accession>
<feature type="domain" description="ABC transporter" evidence="10">
    <location>
        <begin position="1453"/>
        <end position="1731"/>
    </location>
</feature>
<protein>
    <submittedName>
        <fullName evidence="12">ABC transporter C family member 1, putative</fullName>
    </submittedName>
</protein>
<feature type="transmembrane region" description="Helical" evidence="9">
    <location>
        <begin position="122"/>
        <end position="145"/>
    </location>
</feature>
<dbReference type="PROSITE" id="PS50929">
    <property type="entry name" value="ABC_TM1F"/>
    <property type="match status" value="2"/>
</dbReference>
<evidence type="ECO:0000259" key="11">
    <source>
        <dbReference type="PROSITE" id="PS50929"/>
    </source>
</evidence>
<proteinExistence type="inferred from homology"/>
<feature type="transmembrane region" description="Helical" evidence="9">
    <location>
        <begin position="419"/>
        <end position="445"/>
    </location>
</feature>
<evidence type="ECO:0000256" key="2">
    <source>
        <dbReference type="ARBA" id="ARBA00009726"/>
    </source>
</evidence>
<dbReference type="Gene3D" id="3.40.50.300">
    <property type="entry name" value="P-loop containing nucleotide triphosphate hydrolases"/>
    <property type="match status" value="2"/>
</dbReference>
<dbReference type="GO" id="GO:0140359">
    <property type="term" value="F:ABC-type transporter activity"/>
    <property type="evidence" value="ECO:0007669"/>
    <property type="project" value="InterPro"/>
</dbReference>
<keyword evidence="4 9" id="KW-0812">Transmembrane</keyword>
<evidence type="ECO:0000313" key="13">
    <source>
        <dbReference type="Proteomes" id="UP000220158"/>
    </source>
</evidence>
<dbReference type="RefSeq" id="XP_028535244.1">
    <property type="nucleotide sequence ID" value="XM_028679540.1"/>
</dbReference>
<dbReference type="InterPro" id="IPR027417">
    <property type="entry name" value="P-loop_NTPase"/>
</dbReference>
<evidence type="ECO:0000256" key="1">
    <source>
        <dbReference type="ARBA" id="ARBA00004141"/>
    </source>
</evidence>
<dbReference type="VEuPathDB" id="PlasmoDB:PRELSG_1445800"/>